<dbReference type="VEuPathDB" id="FungiDB:CCM_06097"/>
<keyword evidence="2" id="KW-1185">Reference proteome</keyword>
<dbReference type="eggNOG" id="KOG0110">
    <property type="taxonomic scope" value="Eukaryota"/>
</dbReference>
<organism evidence="1 2">
    <name type="scientific">Cordyceps militaris (strain CM01)</name>
    <name type="common">Caterpillar fungus</name>
    <dbReference type="NCBI Taxonomy" id="983644"/>
    <lineage>
        <taxon>Eukaryota</taxon>
        <taxon>Fungi</taxon>
        <taxon>Dikarya</taxon>
        <taxon>Ascomycota</taxon>
        <taxon>Pezizomycotina</taxon>
        <taxon>Sordariomycetes</taxon>
        <taxon>Hypocreomycetidae</taxon>
        <taxon>Hypocreales</taxon>
        <taxon>Cordycipitaceae</taxon>
        <taxon>Cordyceps</taxon>
    </lineage>
</organism>
<name>G3JIP0_CORMM</name>
<dbReference type="OrthoDB" id="10006572at2759"/>
<dbReference type="InParanoid" id="G3JIP0"/>
<dbReference type="Proteomes" id="UP000001610">
    <property type="component" value="Unassembled WGS sequence"/>
</dbReference>
<proteinExistence type="predicted"/>
<protein>
    <submittedName>
        <fullName evidence="1">Uncharacterized protein</fullName>
    </submittedName>
</protein>
<dbReference type="GeneID" id="18168112"/>
<dbReference type="STRING" id="983644.G3JIP0"/>
<dbReference type="HOGENOM" id="CLU_595819_0_0_1"/>
<dbReference type="AlphaFoldDB" id="G3JIP0"/>
<reference evidence="1 2" key="1">
    <citation type="journal article" date="2011" name="Genome Biol.">
        <title>Genome sequence of the insect pathogenic fungus Cordyceps militaris, a valued traditional Chinese medicine.</title>
        <authorList>
            <person name="Zheng P."/>
            <person name="Xia Y."/>
            <person name="Xiao G."/>
            <person name="Xiong C."/>
            <person name="Hu X."/>
            <person name="Zhang S."/>
            <person name="Zheng H."/>
            <person name="Huang Y."/>
            <person name="Zhou Y."/>
            <person name="Wang S."/>
            <person name="Zhao G.P."/>
            <person name="Liu X."/>
            <person name="St Leger R.J."/>
            <person name="Wang C."/>
        </authorList>
    </citation>
    <scope>NUCLEOTIDE SEQUENCE [LARGE SCALE GENOMIC DNA]</scope>
    <source>
        <strain evidence="1 2">CM01</strain>
    </source>
</reference>
<gene>
    <name evidence="1" type="ORF">CCM_06097</name>
</gene>
<accession>G3JIP0</accession>
<sequence length="459" mass="52589">MGNARDSNPLSLWPAFRKYRGARSPEYDVWAYSGLEDAVLDGRHNVIIRDRRYDRDMLIKEYVCAILFSKRQGRNNCHVVSPDWVDREVPRYLQSIEGLFKDLRCFHMLFDSGELTEPVDALFTSNAILVAFLEDRVPDAKPNYAYWAVLLGLQRSIPVRIEAVDLFVSSLGVDGQTSAVHDHRGTPLSAKGSRQDHPSIVLENKRIIHQYARGLQRTTSACVSTVTGRWKQDSPGIYSSLNLPRSDSDCLLIELHTSLNLHETGNFPYQSKLSGSITVSFAHDWFHTHRWKCTTRLSYPSRWHHNRDEYFLTTYGFHCSGCREEKSNCDCGDFRGLNVPFPATKFDTLLKLAEDYGNAELEREAGRIGARPMGRVHETATLPTLHGANNFLRNIAMYQELWSFAPGSSVWIRQAIIFWRFKSTPQGLPQPLPASTTWRWLSIYDPLWKVHEENIIIDP</sequence>
<evidence type="ECO:0000313" key="2">
    <source>
        <dbReference type="Proteomes" id="UP000001610"/>
    </source>
</evidence>
<dbReference type="EMBL" id="JH126402">
    <property type="protein sequence ID" value="EGX91937.1"/>
    <property type="molecule type" value="Genomic_DNA"/>
</dbReference>
<dbReference type="RefSeq" id="XP_006671301.1">
    <property type="nucleotide sequence ID" value="XM_006671238.1"/>
</dbReference>
<evidence type="ECO:0000313" key="1">
    <source>
        <dbReference type="EMBL" id="EGX91937.1"/>
    </source>
</evidence>
<dbReference type="KEGG" id="cmt:CCM_06097"/>